<feature type="compositionally biased region" description="Low complexity" evidence="2">
    <location>
        <begin position="80"/>
        <end position="97"/>
    </location>
</feature>
<feature type="region of interest" description="Disordered" evidence="2">
    <location>
        <begin position="212"/>
        <end position="248"/>
    </location>
</feature>
<evidence type="ECO:0000259" key="3">
    <source>
        <dbReference type="PROSITE" id="PS50003"/>
    </source>
</evidence>
<dbReference type="PROSITE" id="PS50238">
    <property type="entry name" value="RHOGAP"/>
    <property type="match status" value="1"/>
</dbReference>
<proteinExistence type="predicted"/>
<feature type="compositionally biased region" description="Low complexity" evidence="2">
    <location>
        <begin position="829"/>
        <end position="839"/>
    </location>
</feature>
<dbReference type="SUPFAM" id="SSF50729">
    <property type="entry name" value="PH domain-like"/>
    <property type="match status" value="1"/>
</dbReference>
<dbReference type="InterPro" id="IPR036871">
    <property type="entry name" value="PX_dom_sf"/>
</dbReference>
<dbReference type="InterPro" id="IPR008936">
    <property type="entry name" value="Rho_GTPase_activation_prot"/>
</dbReference>
<keyword evidence="1" id="KW-0343">GTPase activation</keyword>
<feature type="compositionally biased region" description="Pro residues" evidence="2">
    <location>
        <begin position="149"/>
        <end position="159"/>
    </location>
</feature>
<feature type="region of interest" description="Disordered" evidence="2">
    <location>
        <begin position="457"/>
        <end position="489"/>
    </location>
</feature>
<feature type="compositionally biased region" description="Low complexity" evidence="2">
    <location>
        <begin position="234"/>
        <end position="245"/>
    </location>
</feature>
<evidence type="ECO:0000256" key="2">
    <source>
        <dbReference type="SAM" id="MobiDB-lite"/>
    </source>
</evidence>
<protein>
    <recommendedName>
        <fullName evidence="7">PH domain-containing protein</fullName>
    </recommendedName>
</protein>
<dbReference type="InterPro" id="IPR050729">
    <property type="entry name" value="Rho-GAP"/>
</dbReference>
<dbReference type="InterPro" id="IPR001849">
    <property type="entry name" value="PH_domain"/>
</dbReference>
<dbReference type="CDD" id="cd06093">
    <property type="entry name" value="PX_domain"/>
    <property type="match status" value="1"/>
</dbReference>
<evidence type="ECO:0008006" key="7">
    <source>
        <dbReference type="Google" id="ProtNLM"/>
    </source>
</evidence>
<dbReference type="Gene3D" id="3.30.1520.10">
    <property type="entry name" value="Phox-like domain"/>
    <property type="match status" value="1"/>
</dbReference>
<reference evidence="5 6" key="1">
    <citation type="submission" date="2024-03" db="EMBL/GenBank/DDBJ databases">
        <title>Genome-scale model development and genomic sequencing of the oleaginous clade Lipomyces.</title>
        <authorList>
            <consortium name="Lawrence Berkeley National Laboratory"/>
            <person name="Czajka J.J."/>
            <person name="Han Y."/>
            <person name="Kim J."/>
            <person name="Mondo S.J."/>
            <person name="Hofstad B.A."/>
            <person name="Robles A."/>
            <person name="Haridas S."/>
            <person name="Riley R."/>
            <person name="LaButti K."/>
            <person name="Pangilinan J."/>
            <person name="Andreopoulos W."/>
            <person name="Lipzen A."/>
            <person name="Yan J."/>
            <person name="Wang M."/>
            <person name="Ng V."/>
            <person name="Grigoriev I.V."/>
            <person name="Spatafora J.W."/>
            <person name="Magnuson J.K."/>
            <person name="Baker S.E."/>
            <person name="Pomraning K.R."/>
        </authorList>
    </citation>
    <scope>NUCLEOTIDE SEQUENCE [LARGE SCALE GENOMIC DNA]</scope>
    <source>
        <strain evidence="5 6">Phaff 52-87</strain>
    </source>
</reference>
<organism evidence="5 6">
    <name type="scientific">Myxozyma melibiosi</name>
    <dbReference type="NCBI Taxonomy" id="54550"/>
    <lineage>
        <taxon>Eukaryota</taxon>
        <taxon>Fungi</taxon>
        <taxon>Dikarya</taxon>
        <taxon>Ascomycota</taxon>
        <taxon>Saccharomycotina</taxon>
        <taxon>Lipomycetes</taxon>
        <taxon>Lipomycetales</taxon>
        <taxon>Lipomycetaceae</taxon>
        <taxon>Myxozyma</taxon>
    </lineage>
</organism>
<dbReference type="SUPFAM" id="SSF64268">
    <property type="entry name" value="PX domain"/>
    <property type="match status" value="1"/>
</dbReference>
<feature type="compositionally biased region" description="Low complexity" evidence="2">
    <location>
        <begin position="874"/>
        <end position="891"/>
    </location>
</feature>
<dbReference type="InterPro" id="IPR000198">
    <property type="entry name" value="RhoGAP_dom"/>
</dbReference>
<comment type="caution">
    <text evidence="5">The sequence shown here is derived from an EMBL/GenBank/DDBJ whole genome shotgun (WGS) entry which is preliminary data.</text>
</comment>
<evidence type="ECO:0000313" key="5">
    <source>
        <dbReference type="EMBL" id="KAK7204818.1"/>
    </source>
</evidence>
<dbReference type="EMBL" id="JBBJBU010000007">
    <property type="protein sequence ID" value="KAK7204818.1"/>
    <property type="molecule type" value="Genomic_DNA"/>
</dbReference>
<dbReference type="InterPro" id="IPR011993">
    <property type="entry name" value="PH-like_dom_sf"/>
</dbReference>
<dbReference type="RefSeq" id="XP_064767851.1">
    <property type="nucleotide sequence ID" value="XM_064909983.1"/>
</dbReference>
<feature type="compositionally biased region" description="Pro residues" evidence="2">
    <location>
        <begin position="780"/>
        <end position="789"/>
    </location>
</feature>
<dbReference type="InterPro" id="IPR001683">
    <property type="entry name" value="PX_dom"/>
</dbReference>
<evidence type="ECO:0000313" key="6">
    <source>
        <dbReference type="Proteomes" id="UP001498771"/>
    </source>
</evidence>
<dbReference type="Proteomes" id="UP001498771">
    <property type="component" value="Unassembled WGS sequence"/>
</dbReference>
<dbReference type="Gene3D" id="1.10.555.10">
    <property type="entry name" value="Rho GTPase activation protein"/>
    <property type="match status" value="1"/>
</dbReference>
<dbReference type="SMART" id="SM00233">
    <property type="entry name" value="PH"/>
    <property type="match status" value="1"/>
</dbReference>
<feature type="compositionally biased region" description="Polar residues" evidence="2">
    <location>
        <begin position="919"/>
        <end position="928"/>
    </location>
</feature>
<feature type="compositionally biased region" description="Polar residues" evidence="2">
    <location>
        <begin position="212"/>
        <end position="227"/>
    </location>
</feature>
<feature type="compositionally biased region" description="Polar residues" evidence="2">
    <location>
        <begin position="167"/>
        <end position="181"/>
    </location>
</feature>
<dbReference type="Gene3D" id="2.30.29.30">
    <property type="entry name" value="Pleckstrin-homology domain (PH domain)/Phosphotyrosine-binding domain (PTB)"/>
    <property type="match status" value="1"/>
</dbReference>
<evidence type="ECO:0000259" key="4">
    <source>
        <dbReference type="PROSITE" id="PS50238"/>
    </source>
</evidence>
<feature type="domain" description="Rho-GAP" evidence="4">
    <location>
        <begin position="1087"/>
        <end position="1151"/>
    </location>
</feature>
<feature type="compositionally biased region" description="Polar residues" evidence="2">
    <location>
        <begin position="356"/>
        <end position="369"/>
    </location>
</feature>
<feature type="region of interest" description="Disordered" evidence="2">
    <location>
        <begin position="946"/>
        <end position="990"/>
    </location>
</feature>
<dbReference type="PANTHER" id="PTHR23176">
    <property type="entry name" value="RHO/RAC/CDC GTPASE-ACTIVATING PROTEIN"/>
    <property type="match status" value="1"/>
</dbReference>
<dbReference type="PANTHER" id="PTHR23176:SF129">
    <property type="entry name" value="RHO GTPASE ACTIVATING PROTEIN AT 16F, ISOFORM E-RELATED"/>
    <property type="match status" value="1"/>
</dbReference>
<dbReference type="Pfam" id="PF00620">
    <property type="entry name" value="RhoGAP"/>
    <property type="match status" value="1"/>
</dbReference>
<feature type="region of interest" description="Disordered" evidence="2">
    <location>
        <begin position="771"/>
        <end position="790"/>
    </location>
</feature>
<dbReference type="GeneID" id="90035495"/>
<keyword evidence="6" id="KW-1185">Reference proteome</keyword>
<accession>A0ABR1F4N2</accession>
<sequence>MALPEPSKLSCDCSARVADLSALADAQKTEIARLTDSLARAETIATDARQNQRTAELEAAALQNRVRELESKLKVLKGLSESPVMSSSPPPSAGSTPAERTQIVESTNDDSASNDISDIRDSLRRANPAPTGPPLPPRKSKSVTSPQAPTMPPPPPPVASEPTPTARTASITRSPALTNMRASPPEAESPAFDSSAFDLVRAFNESFDRNRLSVSHTSDSGADSSFDTAREESNAASSSPIMSSIYDAPETPETPVITSLPMKSAQEVNDQIGWTASEVRAGNEDAAHARQTSDSFSFEATAQDEYAIRWANRDQRDSTSSVEYIDSEDEYESSSKQTARDLADSAISEPFEESTSELATPTLGSTTGTIKPGDSRPTTGKSDQFPPRVQSFFPSRLDSASSTSASHTASAVPQPPTLEISTATNGLGLVGISDTRFPDSSSQETDVAAITTARLTPTSSAATTTQGLTSPDSPVYFPPSSPASSRDARSSIIPASAVFPPTNPNTIYSNPPIISQPSGPLITPENLPTIAVHVTSSRMRNFHKVKGGSKSDDPIIILSIRDRTADKEWWKVNKTLASLGDLDATLRPQLQAYSLPRLPERSSFVSLAPSKVDERRRILEGYFLTITSIPSLSVEAATLFCNFLSTDIMDPMALYDAATRKEGYLTKRGKNFGGWKARYFVLDGPELQYFDAPGGSLVGTIRLENAEIYKQETPNNGQYDDAPNAGDRAYRHALQISERKRADSNSFTRHILCAESDEERDDWVDALKEFTASSGSNSPSPSPTLPPGGPAAANQLMPGGYYNRTPSDQRSIMSVVSTSADVVSSSASSAVLPFSSSSPNKKKPKGIGISIASPISRKLRMGRPATAAGNSNDSATSPSSSTRPTSPATSQSGGGGGGGVLLLPANNGSSASLEYRSSPVESGRSTPANARPWVPSVAYTDLESDSFDSSTASLPHFDNNEGGLSASNSSNALERDLKKQKKRSIFSLRKETSQDSGLTVQAMAMSDQVRQQQQKEQDTRRFLQLDMDSLKNNPMYEYRASVSRTYDEEQMNGRRVDYDDDPKFKGEISCGGLKAIDKTIAAAVFGIPLAQAVEISFIQKGEVKVPSVLYRCIEYLDYIHANREEGLFRLSGSSSVIRALKERFNTGESLT</sequence>
<feature type="region of interest" description="Disordered" evidence="2">
    <location>
        <begin position="78"/>
        <end position="191"/>
    </location>
</feature>
<name>A0ABR1F4N2_9ASCO</name>
<dbReference type="Pfam" id="PF00169">
    <property type="entry name" value="PH"/>
    <property type="match status" value="1"/>
</dbReference>
<feature type="region of interest" description="Disordered" evidence="2">
    <location>
        <begin position="314"/>
        <end position="422"/>
    </location>
</feature>
<feature type="domain" description="PH" evidence="3">
    <location>
        <begin position="658"/>
        <end position="772"/>
    </location>
</feature>
<evidence type="ECO:0000256" key="1">
    <source>
        <dbReference type="ARBA" id="ARBA00022468"/>
    </source>
</evidence>
<dbReference type="PROSITE" id="PS50003">
    <property type="entry name" value="PH_DOMAIN"/>
    <property type="match status" value="1"/>
</dbReference>
<feature type="region of interest" description="Disordered" evidence="2">
    <location>
        <begin position="829"/>
        <end position="932"/>
    </location>
</feature>
<dbReference type="SUPFAM" id="SSF48350">
    <property type="entry name" value="GTPase activation domain, GAP"/>
    <property type="match status" value="1"/>
</dbReference>
<feature type="compositionally biased region" description="Polar residues" evidence="2">
    <location>
        <begin position="457"/>
        <end position="472"/>
    </location>
</feature>
<feature type="compositionally biased region" description="Low complexity" evidence="2">
    <location>
        <begin position="399"/>
        <end position="411"/>
    </location>
</feature>
<gene>
    <name evidence="5" type="ORF">BZA70DRAFT_185600</name>
</gene>
<dbReference type="Pfam" id="PF00787">
    <property type="entry name" value="PX"/>
    <property type="match status" value="1"/>
</dbReference>